<dbReference type="AlphaFoldDB" id="M4C0E7"/>
<evidence type="ECO:0000313" key="1">
    <source>
        <dbReference type="EnsemblProtists" id="HpaP812379"/>
    </source>
</evidence>
<dbReference type="EnsemblProtists" id="HpaT812379">
    <property type="protein sequence ID" value="HpaP812379"/>
    <property type="gene ID" value="HpaG812379"/>
</dbReference>
<accession>M4C0E7</accession>
<dbReference type="InParanoid" id="M4C0E7"/>
<dbReference type="EMBL" id="JH598075">
    <property type="status" value="NOT_ANNOTATED_CDS"/>
    <property type="molecule type" value="Genomic_DNA"/>
</dbReference>
<evidence type="ECO:0000313" key="2">
    <source>
        <dbReference type="Proteomes" id="UP000011713"/>
    </source>
</evidence>
<reference evidence="2" key="1">
    <citation type="journal article" date="2010" name="Science">
        <title>Signatures of adaptation to obligate biotrophy in the Hyaloperonospora arabidopsidis genome.</title>
        <authorList>
            <person name="Baxter L."/>
            <person name="Tripathy S."/>
            <person name="Ishaque N."/>
            <person name="Boot N."/>
            <person name="Cabral A."/>
            <person name="Kemen E."/>
            <person name="Thines M."/>
            <person name="Ah-Fong A."/>
            <person name="Anderson R."/>
            <person name="Badejoko W."/>
            <person name="Bittner-Eddy P."/>
            <person name="Boore J.L."/>
            <person name="Chibucos M.C."/>
            <person name="Coates M."/>
            <person name="Dehal P."/>
            <person name="Delehaunty K."/>
            <person name="Dong S."/>
            <person name="Downton P."/>
            <person name="Dumas B."/>
            <person name="Fabro G."/>
            <person name="Fronick C."/>
            <person name="Fuerstenberg S.I."/>
            <person name="Fulton L."/>
            <person name="Gaulin E."/>
            <person name="Govers F."/>
            <person name="Hughes L."/>
            <person name="Humphray S."/>
            <person name="Jiang R.H."/>
            <person name="Judelson H."/>
            <person name="Kamoun S."/>
            <person name="Kyung K."/>
            <person name="Meijer H."/>
            <person name="Minx P."/>
            <person name="Morris P."/>
            <person name="Nelson J."/>
            <person name="Phuntumart V."/>
            <person name="Qutob D."/>
            <person name="Rehmany A."/>
            <person name="Rougon-Cardoso A."/>
            <person name="Ryden P."/>
            <person name="Torto-Alalibo T."/>
            <person name="Studholme D."/>
            <person name="Wang Y."/>
            <person name="Win J."/>
            <person name="Wood J."/>
            <person name="Clifton S.W."/>
            <person name="Rogers J."/>
            <person name="Van den Ackerveken G."/>
            <person name="Jones J.D."/>
            <person name="McDowell J.M."/>
            <person name="Beynon J."/>
            <person name="Tyler B.M."/>
        </authorList>
    </citation>
    <scope>NUCLEOTIDE SEQUENCE [LARGE SCALE GENOMIC DNA]</scope>
    <source>
        <strain evidence="2">Emoy2</strain>
    </source>
</reference>
<dbReference type="VEuPathDB" id="FungiDB:HpaG812379"/>
<name>M4C0E7_HYAAE</name>
<dbReference type="Proteomes" id="UP000011713">
    <property type="component" value="Unassembled WGS sequence"/>
</dbReference>
<dbReference type="HOGENOM" id="CLU_2611129_0_0_1"/>
<proteinExistence type="predicted"/>
<organism evidence="1 2">
    <name type="scientific">Hyaloperonospora arabidopsidis (strain Emoy2)</name>
    <name type="common">Downy mildew agent</name>
    <name type="synonym">Peronospora arabidopsidis</name>
    <dbReference type="NCBI Taxonomy" id="559515"/>
    <lineage>
        <taxon>Eukaryota</taxon>
        <taxon>Sar</taxon>
        <taxon>Stramenopiles</taxon>
        <taxon>Oomycota</taxon>
        <taxon>Peronosporomycetes</taxon>
        <taxon>Peronosporales</taxon>
        <taxon>Peronosporaceae</taxon>
        <taxon>Hyaloperonospora</taxon>
    </lineage>
</organism>
<sequence>MKADGDKIPLLIKVSQATARNRRRAIPLFLLSRADRQQIAVLLMRLTCLLTDDWTLAQTGNSGIRDLRWLCRFHRRDQL</sequence>
<protein>
    <submittedName>
        <fullName evidence="1">Uncharacterized protein</fullName>
    </submittedName>
</protein>
<keyword evidence="2" id="KW-1185">Reference proteome</keyword>
<reference evidence="1" key="2">
    <citation type="submission" date="2015-06" db="UniProtKB">
        <authorList>
            <consortium name="EnsemblProtists"/>
        </authorList>
    </citation>
    <scope>IDENTIFICATION</scope>
    <source>
        <strain evidence="1">Emoy2</strain>
    </source>
</reference>